<dbReference type="SUPFAM" id="SSF56219">
    <property type="entry name" value="DNase I-like"/>
    <property type="match status" value="1"/>
</dbReference>
<reference evidence="3 4" key="1">
    <citation type="submission" date="2020-06" db="EMBL/GenBank/DDBJ databases">
        <title>Transcriptomic and genomic resources for Thalictrum thalictroides and T. hernandezii: Facilitating candidate gene discovery in an emerging model plant lineage.</title>
        <authorList>
            <person name="Arias T."/>
            <person name="Riano-Pachon D.M."/>
            <person name="Di Stilio V.S."/>
        </authorList>
    </citation>
    <scope>NUCLEOTIDE SEQUENCE [LARGE SCALE GENOMIC DNA]</scope>
    <source>
        <strain evidence="4">cv. WT478/WT964</strain>
        <tissue evidence="3">Leaves</tissue>
    </source>
</reference>
<dbReference type="CDD" id="cd09077">
    <property type="entry name" value="R1-I-EN"/>
    <property type="match status" value="1"/>
</dbReference>
<gene>
    <name evidence="3" type="ORF">FRX31_018658</name>
</gene>
<evidence type="ECO:0000259" key="2">
    <source>
        <dbReference type="Pfam" id="PF14529"/>
    </source>
</evidence>
<dbReference type="InterPro" id="IPR036691">
    <property type="entry name" value="Endo/exonu/phosph_ase_sf"/>
</dbReference>
<organism evidence="3 4">
    <name type="scientific">Thalictrum thalictroides</name>
    <name type="common">Rue-anemone</name>
    <name type="synonym">Anemone thalictroides</name>
    <dbReference type="NCBI Taxonomy" id="46969"/>
    <lineage>
        <taxon>Eukaryota</taxon>
        <taxon>Viridiplantae</taxon>
        <taxon>Streptophyta</taxon>
        <taxon>Embryophyta</taxon>
        <taxon>Tracheophyta</taxon>
        <taxon>Spermatophyta</taxon>
        <taxon>Magnoliopsida</taxon>
        <taxon>Ranunculales</taxon>
        <taxon>Ranunculaceae</taxon>
        <taxon>Thalictroideae</taxon>
        <taxon>Thalictrum</taxon>
    </lineage>
</organism>
<dbReference type="Proteomes" id="UP000554482">
    <property type="component" value="Unassembled WGS sequence"/>
</dbReference>
<dbReference type="AlphaFoldDB" id="A0A7J6W5Y7"/>
<keyword evidence="4" id="KW-1185">Reference proteome</keyword>
<keyword evidence="3" id="KW-0808">Transferase</keyword>
<dbReference type="Gene3D" id="3.60.10.10">
    <property type="entry name" value="Endonuclease/exonuclease/phosphatase"/>
    <property type="match status" value="1"/>
</dbReference>
<feature type="region of interest" description="Disordered" evidence="1">
    <location>
        <begin position="333"/>
        <end position="376"/>
    </location>
</feature>
<comment type="caution">
    <text evidence="3">The sequence shown here is derived from an EMBL/GenBank/DDBJ whole genome shotgun (WGS) entry which is preliminary data.</text>
</comment>
<dbReference type="InterPro" id="IPR005135">
    <property type="entry name" value="Endo/exonuclease/phosphatase"/>
</dbReference>
<feature type="compositionally biased region" description="Basic and acidic residues" evidence="1">
    <location>
        <begin position="75"/>
        <end position="97"/>
    </location>
</feature>
<evidence type="ECO:0000256" key="1">
    <source>
        <dbReference type="SAM" id="MobiDB-lite"/>
    </source>
</evidence>
<feature type="compositionally biased region" description="Polar residues" evidence="1">
    <location>
        <begin position="361"/>
        <end position="376"/>
    </location>
</feature>
<evidence type="ECO:0000313" key="3">
    <source>
        <dbReference type="EMBL" id="KAF5191755.1"/>
    </source>
</evidence>
<dbReference type="PANTHER" id="PTHR33273">
    <property type="entry name" value="DOMAIN-CONTAINING PROTEIN, PUTATIVE-RELATED"/>
    <property type="match status" value="1"/>
</dbReference>
<feature type="non-terminal residue" evidence="3">
    <location>
        <position position="1"/>
    </location>
</feature>
<dbReference type="PANTHER" id="PTHR33273:SF4">
    <property type="entry name" value="ENDONUCLEASE_EXONUCLEASE_PHOSPHATASE DOMAIN-CONTAINING PROTEIN"/>
    <property type="match status" value="1"/>
</dbReference>
<dbReference type="OrthoDB" id="6630564at2759"/>
<dbReference type="EMBL" id="JABWDY010022375">
    <property type="protein sequence ID" value="KAF5191755.1"/>
    <property type="molecule type" value="Genomic_DNA"/>
</dbReference>
<feature type="domain" description="Endonuclease/exonuclease/phosphatase" evidence="2">
    <location>
        <begin position="138"/>
        <end position="237"/>
    </location>
</feature>
<sequence>SGREFRGLGAFDAWRMATKPGRAKARTGASLAGAVAKRATSQTHVRLLMKTPFHSQSRWRQPAALAKAMRRRPLKQNDTHSPDKPRIISEQHRDKGEKNGWYADASGRSAIAVLGKLHVDAIGPRLHGISRLELNGFRLYSCYCSPNIQLTEFEVFLGRLEASIREARCPVIIAGDFNAKSHEWGSPREDKKGKAMADLAASLGLVVCNQGKEPTFVKGASESHIDLTLVSHNAKSQLDRAKLEEALKCNAYATSNDVEEASDQTIGWLSKACDASMPRSGKRNRQPVPWWNTGLTEQRKKCLKARRVYTRKRKKSDENGCIAERPTRKKIAVYHDPGGKGGELETDMRTHRQRPMGPPLQNCNEEAQYQETNPRY</sequence>
<name>A0A7J6W5Y7_THATH</name>
<protein>
    <submittedName>
        <fullName evidence="3">Reverse transcriptase</fullName>
    </submittedName>
</protein>
<proteinExistence type="predicted"/>
<accession>A0A7J6W5Y7</accession>
<dbReference type="GO" id="GO:0003964">
    <property type="term" value="F:RNA-directed DNA polymerase activity"/>
    <property type="evidence" value="ECO:0007669"/>
    <property type="project" value="UniProtKB-KW"/>
</dbReference>
<keyword evidence="3" id="KW-0695">RNA-directed DNA polymerase</keyword>
<keyword evidence="3" id="KW-0548">Nucleotidyltransferase</keyword>
<dbReference type="Pfam" id="PF14529">
    <property type="entry name" value="Exo_endo_phos_2"/>
    <property type="match status" value="1"/>
</dbReference>
<feature type="region of interest" description="Disordered" evidence="1">
    <location>
        <begin position="70"/>
        <end position="97"/>
    </location>
</feature>
<evidence type="ECO:0000313" key="4">
    <source>
        <dbReference type="Proteomes" id="UP000554482"/>
    </source>
</evidence>